<dbReference type="Proteomes" id="UP001189429">
    <property type="component" value="Unassembled WGS sequence"/>
</dbReference>
<name>A0ABN9UT99_9DINO</name>
<comment type="caution">
    <text evidence="2">The sequence shown here is derived from an EMBL/GenBank/DDBJ whole genome shotgun (WGS) entry which is preliminary data.</text>
</comment>
<keyword evidence="3" id="KW-1185">Reference proteome</keyword>
<evidence type="ECO:0000313" key="2">
    <source>
        <dbReference type="EMBL" id="CAK0863276.1"/>
    </source>
</evidence>
<reference evidence="2" key="1">
    <citation type="submission" date="2023-10" db="EMBL/GenBank/DDBJ databases">
        <authorList>
            <person name="Chen Y."/>
            <person name="Shah S."/>
            <person name="Dougan E. K."/>
            <person name="Thang M."/>
            <person name="Chan C."/>
        </authorList>
    </citation>
    <scope>NUCLEOTIDE SEQUENCE [LARGE SCALE GENOMIC DNA]</scope>
</reference>
<protein>
    <submittedName>
        <fullName evidence="2">Uncharacterized protein</fullName>
    </submittedName>
</protein>
<dbReference type="EMBL" id="CAUYUJ010016244">
    <property type="protein sequence ID" value="CAK0863276.1"/>
    <property type="molecule type" value="Genomic_DNA"/>
</dbReference>
<feature type="region of interest" description="Disordered" evidence="1">
    <location>
        <begin position="47"/>
        <end position="133"/>
    </location>
</feature>
<organism evidence="2 3">
    <name type="scientific">Prorocentrum cordatum</name>
    <dbReference type="NCBI Taxonomy" id="2364126"/>
    <lineage>
        <taxon>Eukaryota</taxon>
        <taxon>Sar</taxon>
        <taxon>Alveolata</taxon>
        <taxon>Dinophyceae</taxon>
        <taxon>Prorocentrales</taxon>
        <taxon>Prorocentraceae</taxon>
        <taxon>Prorocentrum</taxon>
    </lineage>
</organism>
<evidence type="ECO:0000256" key="1">
    <source>
        <dbReference type="SAM" id="MobiDB-lite"/>
    </source>
</evidence>
<sequence>MFRPDKFKRASLRIYHANICEPSPETLCANSVDCPYNAHYTVRGGGCERSSMRAPVRSQSPAVPRRPSLPREGGRRGIRRGLFRKTREGGEEDERVQEEGEEEEEEDEEKGASKRWHARSLGCVRAAHGKPSI</sequence>
<gene>
    <name evidence="2" type="ORF">PCOR1329_LOCUS51470</name>
</gene>
<evidence type="ECO:0000313" key="3">
    <source>
        <dbReference type="Proteomes" id="UP001189429"/>
    </source>
</evidence>
<feature type="compositionally biased region" description="Acidic residues" evidence="1">
    <location>
        <begin position="90"/>
        <end position="109"/>
    </location>
</feature>
<accession>A0ABN9UT99</accession>
<proteinExistence type="predicted"/>